<keyword evidence="1" id="KW-0472">Membrane</keyword>
<sequence length="301" mass="35201">MSPHAPPEVSPLRAREVHAPPPEIVAAAGKLRLRLRSGYVTFLPPAHFKQSFHEFCYWRLCGVCVDRFRDVSVWTIDIGHWELFISIAVYQLCLEDRFVRRLVRDGATFLRCHPWDGLAVTVSSSVGFPEGKSSYCWSRLMDNMSCRIFRLLQTPVSQVLYRLAPAEMTKLKEHVEDSSDKGFIRPVKILDHQVEVKQGMMTMWVKVRTERDEIHEEASETKQMDYSEFCETNKYVIFGRTWCYWTFLSDFIWAWVRVVGFMGFYITGYCWWPVVLKVRETGVTLLYDDASGVIRCPPYRR</sequence>
<proteinExistence type="predicted"/>
<name>A0A0D3D4C1_BRAOL</name>
<accession>A0A0D3D4C1</accession>
<feature type="transmembrane region" description="Helical" evidence="1">
    <location>
        <begin position="252"/>
        <end position="272"/>
    </location>
</feature>
<keyword evidence="1" id="KW-1133">Transmembrane helix</keyword>
<keyword evidence="3" id="KW-1185">Reference proteome</keyword>
<evidence type="ECO:0000313" key="2">
    <source>
        <dbReference type="EnsemblPlants" id="Bo7g026620.1"/>
    </source>
</evidence>
<evidence type="ECO:0000256" key="1">
    <source>
        <dbReference type="SAM" id="Phobius"/>
    </source>
</evidence>
<dbReference type="HOGENOM" id="CLU_925441_0_0_1"/>
<organism evidence="2 3">
    <name type="scientific">Brassica oleracea var. oleracea</name>
    <dbReference type="NCBI Taxonomy" id="109376"/>
    <lineage>
        <taxon>Eukaryota</taxon>
        <taxon>Viridiplantae</taxon>
        <taxon>Streptophyta</taxon>
        <taxon>Embryophyta</taxon>
        <taxon>Tracheophyta</taxon>
        <taxon>Spermatophyta</taxon>
        <taxon>Magnoliopsida</taxon>
        <taxon>eudicotyledons</taxon>
        <taxon>Gunneridae</taxon>
        <taxon>Pentapetalae</taxon>
        <taxon>rosids</taxon>
        <taxon>malvids</taxon>
        <taxon>Brassicales</taxon>
        <taxon>Brassicaceae</taxon>
        <taxon>Brassiceae</taxon>
        <taxon>Brassica</taxon>
    </lineage>
</organism>
<keyword evidence="1" id="KW-0812">Transmembrane</keyword>
<dbReference type="AlphaFoldDB" id="A0A0D3D4C1"/>
<reference evidence="2" key="2">
    <citation type="submission" date="2015-03" db="UniProtKB">
        <authorList>
            <consortium name="EnsemblPlants"/>
        </authorList>
    </citation>
    <scope>IDENTIFICATION</scope>
</reference>
<reference evidence="2 3" key="1">
    <citation type="journal article" date="2014" name="Genome Biol.">
        <title>Transcriptome and methylome profiling reveals relics of genome dominance in the mesopolyploid Brassica oleracea.</title>
        <authorList>
            <person name="Parkin I.A."/>
            <person name="Koh C."/>
            <person name="Tang H."/>
            <person name="Robinson S.J."/>
            <person name="Kagale S."/>
            <person name="Clarke W.E."/>
            <person name="Town C.D."/>
            <person name="Nixon J."/>
            <person name="Krishnakumar V."/>
            <person name="Bidwell S.L."/>
            <person name="Denoeud F."/>
            <person name="Belcram H."/>
            <person name="Links M.G."/>
            <person name="Just J."/>
            <person name="Clarke C."/>
            <person name="Bender T."/>
            <person name="Huebert T."/>
            <person name="Mason A.S."/>
            <person name="Pires J.C."/>
            <person name="Barker G."/>
            <person name="Moore J."/>
            <person name="Walley P.G."/>
            <person name="Manoli S."/>
            <person name="Batley J."/>
            <person name="Edwards D."/>
            <person name="Nelson M.N."/>
            <person name="Wang X."/>
            <person name="Paterson A.H."/>
            <person name="King G."/>
            <person name="Bancroft I."/>
            <person name="Chalhoub B."/>
            <person name="Sharpe A.G."/>
        </authorList>
    </citation>
    <scope>NUCLEOTIDE SEQUENCE</scope>
    <source>
        <strain evidence="2 3">cv. TO1000</strain>
    </source>
</reference>
<protein>
    <submittedName>
        <fullName evidence="2">Uncharacterized protein</fullName>
    </submittedName>
</protein>
<evidence type="ECO:0000313" key="3">
    <source>
        <dbReference type="Proteomes" id="UP000032141"/>
    </source>
</evidence>
<dbReference type="Gramene" id="Bo7g026620.1">
    <property type="protein sequence ID" value="Bo7g026620.1"/>
    <property type="gene ID" value="Bo7g026620"/>
</dbReference>
<dbReference type="Proteomes" id="UP000032141">
    <property type="component" value="Chromosome C7"/>
</dbReference>
<dbReference type="EnsemblPlants" id="Bo7g026620.1">
    <property type="protein sequence ID" value="Bo7g026620.1"/>
    <property type="gene ID" value="Bo7g026620"/>
</dbReference>